<evidence type="ECO:0000256" key="2">
    <source>
        <dbReference type="PROSITE-ProRule" id="PRU00191"/>
    </source>
</evidence>
<dbReference type="InterPro" id="IPR000980">
    <property type="entry name" value="SH2"/>
</dbReference>
<evidence type="ECO:0000256" key="1">
    <source>
        <dbReference type="ARBA" id="ARBA00022999"/>
    </source>
</evidence>
<dbReference type="Gene3D" id="3.30.505.10">
    <property type="entry name" value="SH2 domain"/>
    <property type="match status" value="2"/>
</dbReference>
<dbReference type="Pfam" id="PF00017">
    <property type="entry name" value="SH2"/>
    <property type="match status" value="2"/>
</dbReference>
<dbReference type="SUPFAM" id="SSF55550">
    <property type="entry name" value="SH2 domain"/>
    <property type="match status" value="2"/>
</dbReference>
<feature type="domain" description="SH2" evidence="3">
    <location>
        <begin position="50"/>
        <end position="141"/>
    </location>
</feature>
<evidence type="ECO:0000259" key="3">
    <source>
        <dbReference type="PROSITE" id="PS50001"/>
    </source>
</evidence>
<sequence>MAMEKHVMVNQLKMAATTTTAANNNNKTTVANENCYVTQTPGTILESLPYYYGCITREDAEWILYDEGCPDGMYLLRESGNDFVLSLCHHNSVLHYRINKLSNGNVVLQGLPNQTFQSPMELIETVDGLACKPTRPLRAPFGKCLPPIHWKMNVETIREQLLQRAPNWGLTIDEMRENIDCDLHFSPTFSPLIRSLIIKSMHELQPWYHFRLSRLEAEKRIESSGHLDGKFLVRERDESSYAICLSHDSRVKHYRIDILPSGNFAIQDGPKFESLIAVSDFFLSIFLW</sequence>
<dbReference type="EMBL" id="ASGP02000002">
    <property type="protein sequence ID" value="KAH9521244.1"/>
    <property type="molecule type" value="Genomic_DNA"/>
</dbReference>
<dbReference type="GO" id="GO:0005737">
    <property type="term" value="C:cytoplasm"/>
    <property type="evidence" value="ECO:0007669"/>
    <property type="project" value="TreeGrafter"/>
</dbReference>
<dbReference type="PROSITE" id="PS50001">
    <property type="entry name" value="SH2"/>
    <property type="match status" value="2"/>
</dbReference>
<name>A0A922L620_DERFA</name>
<dbReference type="Proteomes" id="UP000790347">
    <property type="component" value="Unassembled WGS sequence"/>
</dbReference>
<dbReference type="GO" id="GO:0016477">
    <property type="term" value="P:cell migration"/>
    <property type="evidence" value="ECO:0007669"/>
    <property type="project" value="TreeGrafter"/>
</dbReference>
<gene>
    <name evidence="4" type="ORF">DERF_004918</name>
</gene>
<accession>A0A922L620</accession>
<dbReference type="GO" id="GO:0030971">
    <property type="term" value="F:receptor tyrosine kinase binding"/>
    <property type="evidence" value="ECO:0007669"/>
    <property type="project" value="TreeGrafter"/>
</dbReference>
<reference evidence="4" key="1">
    <citation type="submission" date="2013-05" db="EMBL/GenBank/DDBJ databases">
        <authorList>
            <person name="Yim A.K.Y."/>
            <person name="Chan T.F."/>
            <person name="Ji K.M."/>
            <person name="Liu X.Y."/>
            <person name="Zhou J.W."/>
            <person name="Li R.Q."/>
            <person name="Yang K.Y."/>
            <person name="Li J."/>
            <person name="Li M."/>
            <person name="Law P.T.W."/>
            <person name="Wu Y.L."/>
            <person name="Cai Z.L."/>
            <person name="Qin H."/>
            <person name="Bao Y."/>
            <person name="Leung R.K.K."/>
            <person name="Ng P.K.S."/>
            <person name="Zou J."/>
            <person name="Zhong X.J."/>
            <person name="Ran P.X."/>
            <person name="Zhong N.S."/>
            <person name="Liu Z.G."/>
            <person name="Tsui S.K.W."/>
        </authorList>
    </citation>
    <scope>NUCLEOTIDE SEQUENCE</scope>
    <source>
        <strain evidence="4">Derf</strain>
        <tissue evidence="4">Whole organism</tissue>
    </source>
</reference>
<dbReference type="GO" id="GO:0007167">
    <property type="term" value="P:enzyme-linked receptor protein signaling pathway"/>
    <property type="evidence" value="ECO:0007669"/>
    <property type="project" value="TreeGrafter"/>
</dbReference>
<dbReference type="SMART" id="SM00252">
    <property type="entry name" value="SH2"/>
    <property type="match status" value="2"/>
</dbReference>
<evidence type="ECO:0000313" key="5">
    <source>
        <dbReference type="Proteomes" id="UP000790347"/>
    </source>
</evidence>
<keyword evidence="5" id="KW-1185">Reference proteome</keyword>
<dbReference type="InterPro" id="IPR036860">
    <property type="entry name" value="SH2_dom_sf"/>
</dbReference>
<proteinExistence type="predicted"/>
<protein>
    <recommendedName>
        <fullName evidence="3">SH2 domain-containing protein</fullName>
    </recommendedName>
</protein>
<dbReference type="InterPro" id="IPR051184">
    <property type="entry name" value="Tyrosine-phos_adapter"/>
</dbReference>
<keyword evidence="1 2" id="KW-0727">SH2 domain</keyword>
<evidence type="ECO:0000313" key="4">
    <source>
        <dbReference type="EMBL" id="KAH9521244.1"/>
    </source>
</evidence>
<dbReference type="PANTHER" id="PTHR19969:SF5">
    <property type="entry name" value="CRK-LIKE PROTEIN"/>
    <property type="match status" value="1"/>
</dbReference>
<dbReference type="PANTHER" id="PTHR19969">
    <property type="entry name" value="SH2-SH3 ADAPTOR PROTEIN-RELATED"/>
    <property type="match status" value="1"/>
</dbReference>
<organism evidence="4 5">
    <name type="scientific">Dermatophagoides farinae</name>
    <name type="common">American house dust mite</name>
    <dbReference type="NCBI Taxonomy" id="6954"/>
    <lineage>
        <taxon>Eukaryota</taxon>
        <taxon>Metazoa</taxon>
        <taxon>Ecdysozoa</taxon>
        <taxon>Arthropoda</taxon>
        <taxon>Chelicerata</taxon>
        <taxon>Arachnida</taxon>
        <taxon>Acari</taxon>
        <taxon>Acariformes</taxon>
        <taxon>Sarcoptiformes</taxon>
        <taxon>Astigmata</taxon>
        <taxon>Psoroptidia</taxon>
        <taxon>Analgoidea</taxon>
        <taxon>Pyroglyphidae</taxon>
        <taxon>Dermatophagoidinae</taxon>
        <taxon>Dermatophagoides</taxon>
    </lineage>
</organism>
<feature type="domain" description="SH2" evidence="3">
    <location>
        <begin position="207"/>
        <end position="275"/>
    </location>
</feature>
<dbReference type="AlphaFoldDB" id="A0A922L620"/>
<dbReference type="PRINTS" id="PR00401">
    <property type="entry name" value="SH2DOMAIN"/>
</dbReference>
<reference evidence="4" key="2">
    <citation type="journal article" date="2022" name="Res Sq">
        <title>Comparative Genomics Reveals Insights into the Divergent Evolution of Astigmatic Mites and Household Pest Adaptations.</title>
        <authorList>
            <person name="Xiong Q."/>
            <person name="Wan A.T.-Y."/>
            <person name="Liu X.-Y."/>
            <person name="Fung C.S.-H."/>
            <person name="Xiao X."/>
            <person name="Malainual N."/>
            <person name="Hou J."/>
            <person name="Wang L."/>
            <person name="Wang M."/>
            <person name="Yang K."/>
            <person name="Cui Y."/>
            <person name="Leung E."/>
            <person name="Nong W."/>
            <person name="Shin S.-K."/>
            <person name="Au S."/>
            <person name="Jeong K.Y."/>
            <person name="Chew F.T."/>
            <person name="Hui J."/>
            <person name="Leung T.F."/>
            <person name="Tungtrongchitr A."/>
            <person name="Zhong N."/>
            <person name="Liu Z."/>
            <person name="Tsui S."/>
        </authorList>
    </citation>
    <scope>NUCLEOTIDE SEQUENCE</scope>
    <source>
        <strain evidence="4">Derf</strain>
        <tissue evidence="4">Whole organism</tissue>
    </source>
</reference>
<comment type="caution">
    <text evidence="4">The sequence shown here is derived from an EMBL/GenBank/DDBJ whole genome shotgun (WGS) entry which is preliminary data.</text>
</comment>
<dbReference type="GO" id="GO:0035591">
    <property type="term" value="F:signaling adaptor activity"/>
    <property type="evidence" value="ECO:0007669"/>
    <property type="project" value="TreeGrafter"/>
</dbReference>